<keyword evidence="3" id="KW-1185">Reference proteome</keyword>
<feature type="region of interest" description="Disordered" evidence="1">
    <location>
        <begin position="1"/>
        <end position="75"/>
    </location>
</feature>
<sequence>MGVRLKKEKQKSIKEERQREREERQTKVGKTLRTGRKTARTGRKLSQREERRKTERTGKKTKAKGGKNKGRRDKWKRCSTRVCTSAVRSIEETASDLLLSTAAYEELRGNVQMYIHDSSLDEELHFADEEKTEYFSVYKYSALVELMS</sequence>
<proteinExistence type="predicted"/>
<gene>
    <name evidence="2" type="ORF">NPIL_449471</name>
</gene>
<evidence type="ECO:0000256" key="1">
    <source>
        <dbReference type="SAM" id="MobiDB-lite"/>
    </source>
</evidence>
<comment type="caution">
    <text evidence="2">The sequence shown here is derived from an EMBL/GenBank/DDBJ whole genome shotgun (WGS) entry which is preliminary data.</text>
</comment>
<protein>
    <submittedName>
        <fullName evidence="2">Uncharacterized protein</fullName>
    </submittedName>
</protein>
<accession>A0A8X6QM30</accession>
<feature type="compositionally biased region" description="Basic and acidic residues" evidence="1">
    <location>
        <begin position="46"/>
        <end position="58"/>
    </location>
</feature>
<feature type="compositionally biased region" description="Basic and acidic residues" evidence="1">
    <location>
        <begin position="10"/>
        <end position="26"/>
    </location>
</feature>
<reference evidence="2" key="1">
    <citation type="submission" date="2020-08" db="EMBL/GenBank/DDBJ databases">
        <title>Multicomponent nature underlies the extraordinary mechanical properties of spider dragline silk.</title>
        <authorList>
            <person name="Kono N."/>
            <person name="Nakamura H."/>
            <person name="Mori M."/>
            <person name="Yoshida Y."/>
            <person name="Ohtoshi R."/>
            <person name="Malay A.D."/>
            <person name="Moran D.A.P."/>
            <person name="Tomita M."/>
            <person name="Numata K."/>
            <person name="Arakawa K."/>
        </authorList>
    </citation>
    <scope>NUCLEOTIDE SEQUENCE</scope>
</reference>
<evidence type="ECO:0000313" key="3">
    <source>
        <dbReference type="Proteomes" id="UP000887013"/>
    </source>
</evidence>
<dbReference type="EMBL" id="BMAW01128559">
    <property type="protein sequence ID" value="GFU26201.1"/>
    <property type="molecule type" value="Genomic_DNA"/>
</dbReference>
<evidence type="ECO:0000313" key="2">
    <source>
        <dbReference type="EMBL" id="GFU26201.1"/>
    </source>
</evidence>
<feature type="compositionally biased region" description="Basic residues" evidence="1">
    <location>
        <begin position="33"/>
        <end position="45"/>
    </location>
</feature>
<feature type="compositionally biased region" description="Basic residues" evidence="1">
    <location>
        <begin position="59"/>
        <end position="75"/>
    </location>
</feature>
<name>A0A8X6QM30_NEPPI</name>
<organism evidence="2 3">
    <name type="scientific">Nephila pilipes</name>
    <name type="common">Giant wood spider</name>
    <name type="synonym">Nephila maculata</name>
    <dbReference type="NCBI Taxonomy" id="299642"/>
    <lineage>
        <taxon>Eukaryota</taxon>
        <taxon>Metazoa</taxon>
        <taxon>Ecdysozoa</taxon>
        <taxon>Arthropoda</taxon>
        <taxon>Chelicerata</taxon>
        <taxon>Arachnida</taxon>
        <taxon>Araneae</taxon>
        <taxon>Araneomorphae</taxon>
        <taxon>Entelegynae</taxon>
        <taxon>Araneoidea</taxon>
        <taxon>Nephilidae</taxon>
        <taxon>Nephila</taxon>
    </lineage>
</organism>
<dbReference type="AlphaFoldDB" id="A0A8X6QM30"/>
<dbReference type="Proteomes" id="UP000887013">
    <property type="component" value="Unassembled WGS sequence"/>
</dbReference>